<sequence length="309" mass="35859">MEEKKSVKYDEEWEAFGKPIILPALAFEEQERLKTGKNRYGSIECFDETRVILRGKCDYVHANFITSAEGKKMFIGSQGPTHDSMKDFWIMLLQEKVEKVIMLCGIFEESMKNGQKQMLEKSAKYWPVGENFDFKEFQVHFKSSVQKDYIDGEVHEYVVTTILEIIESSSKKPLQTVHHIHHRSWPDHGIPILVAPIVDIFKNHVEKSLETQKPVVVHCSAGIGRTGCFIAAYYCMDLFKKDALQSVSETVVQLRRMRARLVQRASQYLFIHLLLIELIELEYGDKHDEIKDKLNSLIKNLKKPRKHGK</sequence>
<reference evidence="2" key="1">
    <citation type="submission" date="2022-11" db="UniProtKB">
        <authorList>
            <consortium name="WormBaseParasite"/>
        </authorList>
    </citation>
    <scope>IDENTIFICATION</scope>
</reference>
<protein>
    <submittedName>
        <fullName evidence="2">Protein tyrosine phosphatase</fullName>
    </submittedName>
</protein>
<accession>A0AC34G1I6</accession>
<evidence type="ECO:0000313" key="2">
    <source>
        <dbReference type="WBParaSite" id="ES5_v2.g23505.t1"/>
    </source>
</evidence>
<organism evidence="1 2">
    <name type="scientific">Panagrolaimus sp. ES5</name>
    <dbReference type="NCBI Taxonomy" id="591445"/>
    <lineage>
        <taxon>Eukaryota</taxon>
        <taxon>Metazoa</taxon>
        <taxon>Ecdysozoa</taxon>
        <taxon>Nematoda</taxon>
        <taxon>Chromadorea</taxon>
        <taxon>Rhabditida</taxon>
        <taxon>Tylenchina</taxon>
        <taxon>Panagrolaimomorpha</taxon>
        <taxon>Panagrolaimoidea</taxon>
        <taxon>Panagrolaimidae</taxon>
        <taxon>Panagrolaimus</taxon>
    </lineage>
</organism>
<evidence type="ECO:0000313" key="1">
    <source>
        <dbReference type="Proteomes" id="UP000887579"/>
    </source>
</evidence>
<name>A0AC34G1I6_9BILA</name>
<dbReference type="WBParaSite" id="ES5_v2.g23505.t1">
    <property type="protein sequence ID" value="ES5_v2.g23505.t1"/>
    <property type="gene ID" value="ES5_v2.g23505"/>
</dbReference>
<proteinExistence type="predicted"/>
<dbReference type="Proteomes" id="UP000887579">
    <property type="component" value="Unplaced"/>
</dbReference>